<proteinExistence type="predicted"/>
<gene>
    <name evidence="2" type="ORF">NSED_08535</name>
</gene>
<dbReference type="InterPro" id="IPR029787">
    <property type="entry name" value="Nucleotide_cyclase"/>
</dbReference>
<dbReference type="CDD" id="cd07302">
    <property type="entry name" value="CHD"/>
    <property type="match status" value="1"/>
</dbReference>
<dbReference type="GO" id="GO:0009190">
    <property type="term" value="P:cyclic nucleotide biosynthetic process"/>
    <property type="evidence" value="ECO:0007669"/>
    <property type="project" value="InterPro"/>
</dbReference>
<dbReference type="GeneID" id="13698470"/>
<dbReference type="Proteomes" id="UP000006100">
    <property type="component" value="Chromosome"/>
</dbReference>
<feature type="domain" description="Guanylate cyclase" evidence="1">
    <location>
        <begin position="30"/>
        <end position="158"/>
    </location>
</feature>
<accession>K0BDG9</accession>
<name>K0BDG9_9ARCH</name>
<reference evidence="2 3" key="1">
    <citation type="journal article" date="2012" name="J. Bacteriol.">
        <title>Draft Genome Sequence of an Ammonia-Oxidizing Archaeon, "Candidatus Nitrosopumilus sediminis" AR2, from Svalbard in the Arctic Circle.</title>
        <authorList>
            <person name="Park S.J."/>
            <person name="Kim J.G."/>
            <person name="Jung M.Y."/>
            <person name="Kim S.J."/>
            <person name="Cha I.T."/>
            <person name="Ghai R."/>
            <person name="Martin-Cuadrado A.B."/>
            <person name="Rodriguez-Valera F."/>
            <person name="Rhee S.K."/>
        </authorList>
    </citation>
    <scope>NUCLEOTIDE SEQUENCE [LARGE SCALE GENOMIC DNA]</scope>
    <source>
        <strain evidence="2 3">AR2</strain>
    </source>
</reference>
<dbReference type="RefSeq" id="WP_014965866.1">
    <property type="nucleotide sequence ID" value="NC_018656.1"/>
</dbReference>
<dbReference type="AlphaFoldDB" id="K0BDG9"/>
<dbReference type="EMBL" id="CP003843">
    <property type="protein sequence ID" value="AFS83499.1"/>
    <property type="molecule type" value="Genomic_DNA"/>
</dbReference>
<dbReference type="eggNOG" id="arCOG07810">
    <property type="taxonomic scope" value="Archaea"/>
</dbReference>
<dbReference type="KEGG" id="nir:NSED_08535"/>
<dbReference type="PROSITE" id="PS50125">
    <property type="entry name" value="GUANYLATE_CYCLASE_2"/>
    <property type="match status" value="1"/>
</dbReference>
<dbReference type="STRING" id="1229909.NSED_08535"/>
<evidence type="ECO:0000259" key="1">
    <source>
        <dbReference type="PROSITE" id="PS50125"/>
    </source>
</evidence>
<evidence type="ECO:0000313" key="3">
    <source>
        <dbReference type="Proteomes" id="UP000006100"/>
    </source>
</evidence>
<dbReference type="InterPro" id="IPR001054">
    <property type="entry name" value="A/G_cyclase"/>
</dbReference>
<dbReference type="SUPFAM" id="SSF55073">
    <property type="entry name" value="Nucleotide cyclase"/>
    <property type="match status" value="1"/>
</dbReference>
<dbReference type="Gene3D" id="3.30.70.1230">
    <property type="entry name" value="Nucleotide cyclase"/>
    <property type="match status" value="1"/>
</dbReference>
<dbReference type="Pfam" id="PF00211">
    <property type="entry name" value="Guanylate_cyc"/>
    <property type="match status" value="1"/>
</dbReference>
<organism evidence="2 3">
    <name type="scientific">Candidatus Nitrosopumilus sediminis</name>
    <dbReference type="NCBI Taxonomy" id="1229909"/>
    <lineage>
        <taxon>Archaea</taxon>
        <taxon>Nitrososphaerota</taxon>
        <taxon>Nitrososphaeria</taxon>
        <taxon>Nitrosopumilales</taxon>
        <taxon>Nitrosopumilaceae</taxon>
        <taxon>Nitrosopumilus</taxon>
    </lineage>
</organism>
<dbReference type="HOGENOM" id="CLU_089864_0_0_2"/>
<protein>
    <submittedName>
        <fullName evidence="2">Adenylate cyclase</fullName>
    </submittedName>
</protein>
<evidence type="ECO:0000313" key="2">
    <source>
        <dbReference type="EMBL" id="AFS83499.1"/>
    </source>
</evidence>
<dbReference type="GO" id="GO:0035556">
    <property type="term" value="P:intracellular signal transduction"/>
    <property type="evidence" value="ECO:0007669"/>
    <property type="project" value="InterPro"/>
</dbReference>
<sequence>MMLRQETDDFEIPDHENNMISFEEVSQNYCVGIVDVVNSTKTIARLSKEQSCTFYSVFLNSVGYIIESNGGKVVKNMGDGILFYFPKSAISDNNVPIQCGKKILEAVDMINNIFKKRKIPAIQYRVSLDYGPIMIAKYATSSCRDIFGPTVNLCAKINHLAKPNQLVIGGDLYQLVKKSKNYKLSDVSVFGSALKHDYSVYSVK</sequence>
<keyword evidence="3" id="KW-1185">Reference proteome</keyword>
<dbReference type="PATRIC" id="fig|1229909.8.peg.1871"/>
<dbReference type="OrthoDB" id="2830at2157"/>